<accession>A0A173Y5Z6</accession>
<dbReference type="SUPFAM" id="SSF47413">
    <property type="entry name" value="lambda repressor-like DNA-binding domains"/>
    <property type="match status" value="1"/>
</dbReference>
<protein>
    <submittedName>
        <fullName evidence="6">LacI family transcriptional regulator</fullName>
    </submittedName>
</protein>
<dbReference type="Pfam" id="PF00356">
    <property type="entry name" value="LacI"/>
    <property type="match status" value="1"/>
</dbReference>
<dbReference type="OrthoDB" id="369222at2"/>
<dbReference type="InterPro" id="IPR028082">
    <property type="entry name" value="Peripla_BP_I"/>
</dbReference>
<dbReference type="Gene3D" id="1.10.260.40">
    <property type="entry name" value="lambda repressor-like DNA-binding domains"/>
    <property type="match status" value="1"/>
</dbReference>
<evidence type="ECO:0000313" key="7">
    <source>
        <dbReference type="Proteomes" id="UP000095558"/>
    </source>
</evidence>
<evidence type="ECO:0000256" key="4">
    <source>
        <dbReference type="ARBA" id="ARBA00023163"/>
    </source>
</evidence>
<sequence>MATIVDVARLAGVTPTTVSRVINNRGYISEKTKKRVHEAMDELGYQPNEIARSLTKQKSNTIGVIVPHISHPYFAKLISNLENEAAKKDYKIILCNSKEKAEKEKQYLDMCKSNRVAGIIICSGNVESNKINTGGIPVVLLEKNFEEGKLGIQCDNYQGGKLATEHLIECGCKKILHLSGVIDEEMPADNREKAFIDVCSKNEIEYFIKKYDIDTYNQMNYYDYIKAALNEIEGVDGIFASSDLIAAQVIQVCNEIKIRIPEDIKLVGFDDVDISQLTTPRITTVHQPIKEMARLSIELIDAKYNNIEVNEKTILPIKLIIRDSTVNK</sequence>
<evidence type="ECO:0000256" key="3">
    <source>
        <dbReference type="ARBA" id="ARBA00023125"/>
    </source>
</evidence>
<keyword evidence="4" id="KW-0804">Transcription</keyword>
<dbReference type="PANTHER" id="PTHR30146">
    <property type="entry name" value="LACI-RELATED TRANSCRIPTIONAL REPRESSOR"/>
    <property type="match status" value="1"/>
</dbReference>
<keyword evidence="2" id="KW-0805">Transcription regulation</keyword>
<dbReference type="GO" id="GO:0000976">
    <property type="term" value="F:transcription cis-regulatory region binding"/>
    <property type="evidence" value="ECO:0007669"/>
    <property type="project" value="TreeGrafter"/>
</dbReference>
<proteinExistence type="predicted"/>
<dbReference type="Gene3D" id="3.40.50.2300">
    <property type="match status" value="2"/>
</dbReference>
<dbReference type="SMART" id="SM00354">
    <property type="entry name" value="HTH_LACI"/>
    <property type="match status" value="1"/>
</dbReference>
<dbReference type="CDD" id="cd01392">
    <property type="entry name" value="HTH_LacI"/>
    <property type="match status" value="1"/>
</dbReference>
<dbReference type="Proteomes" id="UP000095558">
    <property type="component" value="Unassembled WGS sequence"/>
</dbReference>
<evidence type="ECO:0000256" key="2">
    <source>
        <dbReference type="ARBA" id="ARBA00023015"/>
    </source>
</evidence>
<feature type="domain" description="HTH lacI-type" evidence="5">
    <location>
        <begin position="2"/>
        <end position="56"/>
    </location>
</feature>
<keyword evidence="3" id="KW-0238">DNA-binding</keyword>
<reference evidence="6 7" key="1">
    <citation type="submission" date="2015-09" db="EMBL/GenBank/DDBJ databases">
        <authorList>
            <consortium name="Pathogen Informatics"/>
        </authorList>
    </citation>
    <scope>NUCLEOTIDE SEQUENCE [LARGE SCALE GENOMIC DNA]</scope>
    <source>
        <strain evidence="6 7">2789STDY5834855</strain>
    </source>
</reference>
<dbReference type="PROSITE" id="PS50932">
    <property type="entry name" value="HTH_LACI_2"/>
    <property type="match status" value="1"/>
</dbReference>
<dbReference type="EMBL" id="CYZV01000002">
    <property type="protein sequence ID" value="CUN58627.1"/>
    <property type="molecule type" value="Genomic_DNA"/>
</dbReference>
<organism evidence="6 7">
    <name type="scientific">Clostridium disporicum</name>
    <dbReference type="NCBI Taxonomy" id="84024"/>
    <lineage>
        <taxon>Bacteria</taxon>
        <taxon>Bacillati</taxon>
        <taxon>Bacillota</taxon>
        <taxon>Clostridia</taxon>
        <taxon>Eubacteriales</taxon>
        <taxon>Clostridiaceae</taxon>
        <taxon>Clostridium</taxon>
    </lineage>
</organism>
<dbReference type="PROSITE" id="PS00356">
    <property type="entry name" value="HTH_LACI_1"/>
    <property type="match status" value="1"/>
</dbReference>
<gene>
    <name evidence="6" type="primary">ccpA_2</name>
    <name evidence="6" type="ORF">ERS852470_00263</name>
</gene>
<dbReference type="CDD" id="cd06291">
    <property type="entry name" value="PBP1_Qymf-like"/>
    <property type="match status" value="1"/>
</dbReference>
<dbReference type="Pfam" id="PF13377">
    <property type="entry name" value="Peripla_BP_3"/>
    <property type="match status" value="1"/>
</dbReference>
<evidence type="ECO:0000313" key="6">
    <source>
        <dbReference type="EMBL" id="CUN58627.1"/>
    </source>
</evidence>
<dbReference type="RefSeq" id="WP_055275025.1">
    <property type="nucleotide sequence ID" value="NZ_CYZV01000002.1"/>
</dbReference>
<dbReference type="SUPFAM" id="SSF53822">
    <property type="entry name" value="Periplasmic binding protein-like I"/>
    <property type="match status" value="1"/>
</dbReference>
<dbReference type="InterPro" id="IPR046335">
    <property type="entry name" value="LacI/GalR-like_sensor"/>
</dbReference>
<evidence type="ECO:0000256" key="1">
    <source>
        <dbReference type="ARBA" id="ARBA00022491"/>
    </source>
</evidence>
<keyword evidence="1" id="KW-0678">Repressor</keyword>
<dbReference type="PANTHER" id="PTHR30146:SF95">
    <property type="entry name" value="RIBOSE OPERON REPRESSOR"/>
    <property type="match status" value="1"/>
</dbReference>
<evidence type="ECO:0000259" key="5">
    <source>
        <dbReference type="PROSITE" id="PS50932"/>
    </source>
</evidence>
<dbReference type="InterPro" id="IPR000843">
    <property type="entry name" value="HTH_LacI"/>
</dbReference>
<name>A0A173Y5Z6_9CLOT</name>
<dbReference type="GO" id="GO:0003700">
    <property type="term" value="F:DNA-binding transcription factor activity"/>
    <property type="evidence" value="ECO:0007669"/>
    <property type="project" value="TreeGrafter"/>
</dbReference>
<dbReference type="InterPro" id="IPR010982">
    <property type="entry name" value="Lambda_DNA-bd_dom_sf"/>
</dbReference>
<dbReference type="AlphaFoldDB" id="A0A173Y5Z6"/>
<dbReference type="PRINTS" id="PR00036">
    <property type="entry name" value="HTHLACI"/>
</dbReference>